<dbReference type="Proteomes" id="UP000054485">
    <property type="component" value="Unassembled WGS sequence"/>
</dbReference>
<dbReference type="InParanoid" id="A0A0D0A1V1"/>
<gene>
    <name evidence="2" type="ORF">CY34DRAFT_811909</name>
</gene>
<dbReference type="OrthoDB" id="10595895at2759"/>
<reference evidence="3" key="2">
    <citation type="submission" date="2015-01" db="EMBL/GenBank/DDBJ databases">
        <title>Evolutionary Origins and Diversification of the Mycorrhizal Mutualists.</title>
        <authorList>
            <consortium name="DOE Joint Genome Institute"/>
            <consortium name="Mycorrhizal Genomics Consortium"/>
            <person name="Kohler A."/>
            <person name="Kuo A."/>
            <person name="Nagy L.G."/>
            <person name="Floudas D."/>
            <person name="Copeland A."/>
            <person name="Barry K.W."/>
            <person name="Cichocki N."/>
            <person name="Veneault-Fourrey C."/>
            <person name="LaButti K."/>
            <person name="Lindquist E.A."/>
            <person name="Lipzen A."/>
            <person name="Lundell T."/>
            <person name="Morin E."/>
            <person name="Murat C."/>
            <person name="Riley R."/>
            <person name="Ohm R."/>
            <person name="Sun H."/>
            <person name="Tunlid A."/>
            <person name="Henrissat B."/>
            <person name="Grigoriev I.V."/>
            <person name="Hibbett D.S."/>
            <person name="Martin F."/>
        </authorList>
    </citation>
    <scope>NUCLEOTIDE SEQUENCE [LARGE SCALE GENOMIC DNA]</scope>
    <source>
        <strain evidence="3">UH-Slu-Lm8-n1</strain>
    </source>
</reference>
<dbReference type="HOGENOM" id="CLU_2544131_0_0_1"/>
<reference evidence="2 3" key="1">
    <citation type="submission" date="2014-04" db="EMBL/GenBank/DDBJ databases">
        <authorList>
            <consortium name="DOE Joint Genome Institute"/>
            <person name="Kuo A."/>
            <person name="Ruytinx J."/>
            <person name="Rineau F."/>
            <person name="Colpaert J."/>
            <person name="Kohler A."/>
            <person name="Nagy L.G."/>
            <person name="Floudas D."/>
            <person name="Copeland A."/>
            <person name="Barry K.W."/>
            <person name="Cichocki N."/>
            <person name="Veneault-Fourrey C."/>
            <person name="LaButti K."/>
            <person name="Lindquist E.A."/>
            <person name="Lipzen A."/>
            <person name="Lundell T."/>
            <person name="Morin E."/>
            <person name="Murat C."/>
            <person name="Sun H."/>
            <person name="Tunlid A."/>
            <person name="Henrissat B."/>
            <person name="Grigoriev I.V."/>
            <person name="Hibbett D.S."/>
            <person name="Martin F."/>
            <person name="Nordberg H.P."/>
            <person name="Cantor M.N."/>
            <person name="Hua S.X."/>
        </authorList>
    </citation>
    <scope>NUCLEOTIDE SEQUENCE [LARGE SCALE GENOMIC DNA]</scope>
    <source>
        <strain evidence="2 3">UH-Slu-Lm8-n1</strain>
    </source>
</reference>
<evidence type="ECO:0000256" key="1">
    <source>
        <dbReference type="SAM" id="MobiDB-lite"/>
    </source>
</evidence>
<organism evidence="2 3">
    <name type="scientific">Suillus luteus UH-Slu-Lm8-n1</name>
    <dbReference type="NCBI Taxonomy" id="930992"/>
    <lineage>
        <taxon>Eukaryota</taxon>
        <taxon>Fungi</taxon>
        <taxon>Dikarya</taxon>
        <taxon>Basidiomycota</taxon>
        <taxon>Agaricomycotina</taxon>
        <taxon>Agaricomycetes</taxon>
        <taxon>Agaricomycetidae</taxon>
        <taxon>Boletales</taxon>
        <taxon>Suillineae</taxon>
        <taxon>Suillaceae</taxon>
        <taxon>Suillus</taxon>
    </lineage>
</organism>
<feature type="region of interest" description="Disordered" evidence="1">
    <location>
        <begin position="1"/>
        <end position="29"/>
    </location>
</feature>
<protein>
    <submittedName>
        <fullName evidence="2">Uncharacterized protein</fullName>
    </submittedName>
</protein>
<keyword evidence="3" id="KW-1185">Reference proteome</keyword>
<proteinExistence type="predicted"/>
<accession>A0A0D0A1V1</accession>
<evidence type="ECO:0000313" key="2">
    <source>
        <dbReference type="EMBL" id="KIK35746.1"/>
    </source>
</evidence>
<feature type="compositionally biased region" description="Polar residues" evidence="1">
    <location>
        <begin position="9"/>
        <end position="27"/>
    </location>
</feature>
<dbReference type="EMBL" id="KN835592">
    <property type="protein sequence ID" value="KIK35746.1"/>
    <property type="molecule type" value="Genomic_DNA"/>
</dbReference>
<sequence>MSGPIQPRKFSSSRNPQSGVANASENSGKARWFLEKVKKTPAKVSIDHTQHLRESCSREPVLPNINCEGASSTDSPLRCGTMC</sequence>
<evidence type="ECO:0000313" key="3">
    <source>
        <dbReference type="Proteomes" id="UP000054485"/>
    </source>
</evidence>
<name>A0A0D0A1V1_9AGAM</name>
<dbReference type="AlphaFoldDB" id="A0A0D0A1V1"/>